<feature type="domain" description="AAA" evidence="1">
    <location>
        <begin position="2"/>
        <end position="174"/>
    </location>
</feature>
<proteinExistence type="predicted"/>
<dbReference type="InterPro" id="IPR027417">
    <property type="entry name" value="P-loop_NTPase"/>
</dbReference>
<dbReference type="InterPro" id="IPR025669">
    <property type="entry name" value="AAA_dom"/>
</dbReference>
<name>A0A6G7V9C9_9GAMM</name>
<sequence length="262" mass="28001">MPILAVANRKGGTGKTTVAVNLAAELAARGLQVLLLDLDSQGHCAVGLGLEVKASDANLHQLFLQRRAKLANAIRPTAFTNLYLAPADPRLDHSRCAPDPDRLRQALSPGDLGRHFDLILIDTPPSLDTLFLNALYAATHVLVPYIPHYLSLEGVRQLIRALFPVMSRHNRGLKLLGFVPNQAAAHIRLHRTVTAHIGSELGTTRILPAIRADIRFAEAMAAGQPIRVYAPTSRGAEDLDRLAAAVGEALGFGSGDPPAASP</sequence>
<keyword evidence="3" id="KW-1185">Reference proteome</keyword>
<dbReference type="CDD" id="cd02042">
    <property type="entry name" value="ParAB_family"/>
    <property type="match status" value="1"/>
</dbReference>
<dbReference type="RefSeq" id="WP_166269019.1">
    <property type="nucleotide sequence ID" value="NZ_CP048029.1"/>
</dbReference>
<dbReference type="Gene3D" id="3.40.50.300">
    <property type="entry name" value="P-loop containing nucleotide triphosphate hydrolases"/>
    <property type="match status" value="1"/>
</dbReference>
<reference evidence="3" key="1">
    <citation type="submission" date="2020-01" db="EMBL/GenBank/DDBJ databases">
        <title>Caldichromatium gen. nov., sp. nov., a thermophilic purple sulfur bacterium member of the family Chromatiaceae isolated from Nakabusa hot spring, Japan.</title>
        <authorList>
            <person name="Saini M.K."/>
            <person name="Hanada S."/>
            <person name="Tank M."/>
        </authorList>
    </citation>
    <scope>NUCLEOTIDE SEQUENCE [LARGE SCALE GENOMIC DNA]</scope>
    <source>
        <strain evidence="3">No.7</strain>
    </source>
</reference>
<dbReference type="InterPro" id="IPR050678">
    <property type="entry name" value="DNA_Partitioning_ATPase"/>
</dbReference>
<accession>A0A6G7V9C9</accession>
<dbReference type="Pfam" id="PF13614">
    <property type="entry name" value="AAA_31"/>
    <property type="match status" value="1"/>
</dbReference>
<protein>
    <submittedName>
        <fullName evidence="2">ParA family protein</fullName>
    </submittedName>
</protein>
<dbReference type="PIRSF" id="PIRSF009320">
    <property type="entry name" value="Nuc_binding_HP_1000"/>
    <property type="match status" value="1"/>
</dbReference>
<dbReference type="KEGG" id="cjap:GWK36_00165"/>
<dbReference type="Proteomes" id="UP000502699">
    <property type="component" value="Chromosome"/>
</dbReference>
<evidence type="ECO:0000313" key="2">
    <source>
        <dbReference type="EMBL" id="QIK36673.1"/>
    </source>
</evidence>
<dbReference type="SUPFAM" id="SSF52540">
    <property type="entry name" value="P-loop containing nucleoside triphosphate hydrolases"/>
    <property type="match status" value="1"/>
</dbReference>
<organism evidence="2 3">
    <name type="scientific">Caldichromatium japonicum</name>
    <dbReference type="NCBI Taxonomy" id="2699430"/>
    <lineage>
        <taxon>Bacteria</taxon>
        <taxon>Pseudomonadati</taxon>
        <taxon>Pseudomonadota</taxon>
        <taxon>Gammaproteobacteria</taxon>
        <taxon>Chromatiales</taxon>
        <taxon>Chromatiaceae</taxon>
        <taxon>Caldichromatium</taxon>
    </lineage>
</organism>
<dbReference type="PANTHER" id="PTHR13696:SF52">
    <property type="entry name" value="PARA FAMILY PROTEIN CT_582"/>
    <property type="match status" value="1"/>
</dbReference>
<evidence type="ECO:0000313" key="3">
    <source>
        <dbReference type="Proteomes" id="UP000502699"/>
    </source>
</evidence>
<evidence type="ECO:0000259" key="1">
    <source>
        <dbReference type="Pfam" id="PF13614"/>
    </source>
</evidence>
<dbReference type="EMBL" id="CP048029">
    <property type="protein sequence ID" value="QIK36673.1"/>
    <property type="molecule type" value="Genomic_DNA"/>
</dbReference>
<dbReference type="PANTHER" id="PTHR13696">
    <property type="entry name" value="P-LOOP CONTAINING NUCLEOSIDE TRIPHOSPHATE HYDROLASE"/>
    <property type="match status" value="1"/>
</dbReference>
<dbReference type="AlphaFoldDB" id="A0A6G7V9C9"/>
<gene>
    <name evidence="2" type="ORF">GWK36_00165</name>
</gene>